<dbReference type="Gene3D" id="3.40.250.10">
    <property type="entry name" value="Rhodanese-like domain"/>
    <property type="match status" value="1"/>
</dbReference>
<dbReference type="SUPFAM" id="SSF52821">
    <property type="entry name" value="Rhodanese/Cell cycle control phosphatase"/>
    <property type="match status" value="1"/>
</dbReference>
<feature type="transmembrane region" description="Helical" evidence="1">
    <location>
        <begin position="12"/>
        <end position="34"/>
    </location>
</feature>
<dbReference type="CDD" id="cd00158">
    <property type="entry name" value="RHOD"/>
    <property type="match status" value="1"/>
</dbReference>
<dbReference type="Proteomes" id="UP000184076">
    <property type="component" value="Unassembled WGS sequence"/>
</dbReference>
<keyword evidence="1" id="KW-0812">Transmembrane</keyword>
<accession>A0A1M4TXA8</accession>
<dbReference type="PROSITE" id="PS51257">
    <property type="entry name" value="PROKAR_LIPOPROTEIN"/>
    <property type="match status" value="1"/>
</dbReference>
<keyword evidence="4" id="KW-1185">Reference proteome</keyword>
<dbReference type="PANTHER" id="PTHR43031:SF1">
    <property type="entry name" value="PYRIDINE NUCLEOTIDE-DISULPHIDE OXIDOREDUCTASE"/>
    <property type="match status" value="1"/>
</dbReference>
<keyword evidence="1" id="KW-1133">Transmembrane helix</keyword>
<feature type="domain" description="Rhodanese" evidence="2">
    <location>
        <begin position="74"/>
        <end position="168"/>
    </location>
</feature>
<gene>
    <name evidence="3" type="ORF">SAMN02745206_00403</name>
</gene>
<organism evidence="3 4">
    <name type="scientific">Desulfacinum infernum DSM 9756</name>
    <dbReference type="NCBI Taxonomy" id="1121391"/>
    <lineage>
        <taxon>Bacteria</taxon>
        <taxon>Pseudomonadati</taxon>
        <taxon>Thermodesulfobacteriota</taxon>
        <taxon>Syntrophobacteria</taxon>
        <taxon>Syntrophobacterales</taxon>
        <taxon>Syntrophobacteraceae</taxon>
        <taxon>Desulfacinum</taxon>
    </lineage>
</organism>
<dbReference type="InterPro" id="IPR036873">
    <property type="entry name" value="Rhodanese-like_dom_sf"/>
</dbReference>
<sequence length="170" mass="18074">MAGTARESASGWWIRAAGQLLALVAAACILALLANALRSNPIPWVGDWGAAGRLETEGGDSLVISLEEAQESFFSGDALFVDARDPESYREGHILGALNLPWAMFDEAAPQVLSGIEKDRRIITYCDGEACGLSREVAVALQALGYENVRVLVNGWSVWLNAGLPTATGD</sequence>
<dbReference type="EMBL" id="FQVB01000004">
    <property type="protein sequence ID" value="SHE49043.1"/>
    <property type="molecule type" value="Genomic_DNA"/>
</dbReference>
<evidence type="ECO:0000259" key="2">
    <source>
        <dbReference type="PROSITE" id="PS50206"/>
    </source>
</evidence>
<dbReference type="GO" id="GO:0016740">
    <property type="term" value="F:transferase activity"/>
    <property type="evidence" value="ECO:0007669"/>
    <property type="project" value="UniProtKB-KW"/>
</dbReference>
<dbReference type="PROSITE" id="PS50206">
    <property type="entry name" value="RHODANESE_3"/>
    <property type="match status" value="1"/>
</dbReference>
<dbReference type="AlphaFoldDB" id="A0A1M4TXA8"/>
<protein>
    <submittedName>
        <fullName evidence="3">Rhodanese-related sulfurtransferase</fullName>
    </submittedName>
</protein>
<evidence type="ECO:0000313" key="4">
    <source>
        <dbReference type="Proteomes" id="UP000184076"/>
    </source>
</evidence>
<keyword evidence="3" id="KW-0808">Transferase</keyword>
<keyword evidence="1" id="KW-0472">Membrane</keyword>
<name>A0A1M4TXA8_9BACT</name>
<dbReference type="Pfam" id="PF00581">
    <property type="entry name" value="Rhodanese"/>
    <property type="match status" value="1"/>
</dbReference>
<dbReference type="RefSeq" id="WP_073036516.1">
    <property type="nucleotide sequence ID" value="NZ_FQVB01000004.1"/>
</dbReference>
<evidence type="ECO:0000256" key="1">
    <source>
        <dbReference type="SAM" id="Phobius"/>
    </source>
</evidence>
<proteinExistence type="predicted"/>
<reference evidence="4" key="1">
    <citation type="submission" date="2016-11" db="EMBL/GenBank/DDBJ databases">
        <authorList>
            <person name="Varghese N."/>
            <person name="Submissions S."/>
        </authorList>
    </citation>
    <scope>NUCLEOTIDE SEQUENCE [LARGE SCALE GENOMIC DNA]</scope>
    <source>
        <strain evidence="4">DSM 9756</strain>
    </source>
</reference>
<evidence type="ECO:0000313" key="3">
    <source>
        <dbReference type="EMBL" id="SHE49043.1"/>
    </source>
</evidence>
<dbReference type="InterPro" id="IPR050229">
    <property type="entry name" value="GlpE_sulfurtransferase"/>
</dbReference>
<dbReference type="STRING" id="1121391.SAMN02745206_00403"/>
<dbReference type="PANTHER" id="PTHR43031">
    <property type="entry name" value="FAD-DEPENDENT OXIDOREDUCTASE"/>
    <property type="match status" value="1"/>
</dbReference>
<dbReference type="InterPro" id="IPR001763">
    <property type="entry name" value="Rhodanese-like_dom"/>
</dbReference>
<dbReference type="SMART" id="SM00450">
    <property type="entry name" value="RHOD"/>
    <property type="match status" value="1"/>
</dbReference>